<dbReference type="Proteomes" id="UP000030744">
    <property type="component" value="Unassembled WGS sequence"/>
</dbReference>
<dbReference type="VEuPathDB" id="ToxoDB:EMH_0021730"/>
<keyword evidence="3" id="KW-1185">Reference proteome</keyword>
<gene>
    <name evidence="2" type="ORF">EMH_0021730</name>
</gene>
<dbReference type="GeneID" id="25377059"/>
<protein>
    <submittedName>
        <fullName evidence="2">SAG family member</fullName>
    </submittedName>
</protein>
<evidence type="ECO:0000313" key="3">
    <source>
        <dbReference type="Proteomes" id="UP000030744"/>
    </source>
</evidence>
<reference evidence="2" key="2">
    <citation type="submission" date="2013-10" db="EMBL/GenBank/DDBJ databases">
        <authorList>
            <person name="Aslett M."/>
        </authorList>
    </citation>
    <scope>NUCLEOTIDE SEQUENCE [LARGE SCALE GENOMIC DNA]</scope>
    <source>
        <strain evidence="2">Houghton</strain>
    </source>
</reference>
<feature type="chain" id="PRO_5004671469" evidence="1">
    <location>
        <begin position="21"/>
        <end position="262"/>
    </location>
</feature>
<proteinExistence type="predicted"/>
<organism evidence="2 3">
    <name type="scientific">Eimeria mitis</name>
    <dbReference type="NCBI Taxonomy" id="44415"/>
    <lineage>
        <taxon>Eukaryota</taxon>
        <taxon>Sar</taxon>
        <taxon>Alveolata</taxon>
        <taxon>Apicomplexa</taxon>
        <taxon>Conoidasida</taxon>
        <taxon>Coccidia</taxon>
        <taxon>Eucoccidiorida</taxon>
        <taxon>Eimeriorina</taxon>
        <taxon>Eimeriidae</taxon>
        <taxon>Eimeria</taxon>
    </lineage>
</organism>
<evidence type="ECO:0000256" key="1">
    <source>
        <dbReference type="SAM" id="SignalP"/>
    </source>
</evidence>
<dbReference type="RefSeq" id="XP_013357289.1">
    <property type="nucleotide sequence ID" value="XM_013501835.1"/>
</dbReference>
<dbReference type="EMBL" id="HG687083">
    <property type="protein sequence ID" value="CDJ34726.1"/>
    <property type="molecule type" value="Genomic_DNA"/>
</dbReference>
<feature type="signal peptide" evidence="1">
    <location>
        <begin position="1"/>
        <end position="20"/>
    </location>
</feature>
<dbReference type="InterPro" id="IPR021288">
    <property type="entry name" value="Surface_antigen"/>
</dbReference>
<dbReference type="Pfam" id="PF11054">
    <property type="entry name" value="Surface_antigen"/>
    <property type="match status" value="1"/>
</dbReference>
<reference evidence="2" key="1">
    <citation type="submission" date="2013-10" db="EMBL/GenBank/DDBJ databases">
        <title>Genomic analysis of the causative agents of coccidiosis in chickens.</title>
        <authorList>
            <person name="Reid A.J."/>
            <person name="Blake D."/>
            <person name="Billington K."/>
            <person name="Browne H."/>
            <person name="Dunn M."/>
            <person name="Hung S."/>
            <person name="Kawahara F."/>
            <person name="Miranda-Saavedra D."/>
            <person name="Mourier T."/>
            <person name="Nagra H."/>
            <person name="Otto T.D."/>
            <person name="Rawlings N."/>
            <person name="Sanchez A."/>
            <person name="Sanders M."/>
            <person name="Subramaniam C."/>
            <person name="Tay Y."/>
            <person name="Dear P."/>
            <person name="Doerig C."/>
            <person name="Gruber A."/>
            <person name="Parkinson J."/>
            <person name="Shirley M."/>
            <person name="Wan K.L."/>
            <person name="Berriman M."/>
            <person name="Tomley F."/>
            <person name="Pain A."/>
        </authorList>
    </citation>
    <scope>NUCLEOTIDE SEQUENCE [LARGE SCALE GENOMIC DNA]</scope>
    <source>
        <strain evidence="2">Houghton</strain>
    </source>
</reference>
<keyword evidence="1" id="KW-0732">Signal</keyword>
<evidence type="ECO:0000313" key="2">
    <source>
        <dbReference type="EMBL" id="CDJ34726.1"/>
    </source>
</evidence>
<sequence>MAALKLFSLASASAFLMANAVHQTAKQTSLTAQGSSPTYTVDLEDANVCLEEINTARQAAGLERFKEPSGDLTWPQTSVAKVEQPSTAWNPVCEALIAEDAEEEASNTDGNEFTSGTYAFMALESETPDCAAAVSHWKDAVNNFTAIPPAKNNETKLYEKQQNVSLIALYNPSDDAAADCRVVTCTLPTGSQPSTSNMRSAEKEKKGYALLCMTTPDALKGEDAPFDEEQWKKIKASITGSASAVAPSLLAVAIAAVGLVAL</sequence>
<accession>U6KD35</accession>
<dbReference type="AlphaFoldDB" id="U6KD35"/>
<name>U6KD35_9EIME</name>